<keyword evidence="1" id="KW-0732">Signal</keyword>
<evidence type="ECO:0000259" key="2">
    <source>
        <dbReference type="PROSITE" id="PS50853"/>
    </source>
</evidence>
<dbReference type="EMBL" id="JAUFQU010000024">
    <property type="protein sequence ID" value="MDN3709239.1"/>
    <property type="molecule type" value="Genomic_DNA"/>
</dbReference>
<comment type="caution">
    <text evidence="4">The sequence shown here is derived from an EMBL/GenBank/DDBJ whole genome shotgun (WGS) entry which is preliminary data.</text>
</comment>
<dbReference type="SMART" id="SM00060">
    <property type="entry name" value="FN3"/>
    <property type="match status" value="2"/>
</dbReference>
<dbReference type="CDD" id="cd00063">
    <property type="entry name" value="FN3"/>
    <property type="match status" value="1"/>
</dbReference>
<organism evidence="4 5">
    <name type="scientific">Paenimyroides ceti</name>
    <dbReference type="NCBI Taxonomy" id="395087"/>
    <lineage>
        <taxon>Bacteria</taxon>
        <taxon>Pseudomonadati</taxon>
        <taxon>Bacteroidota</taxon>
        <taxon>Flavobacteriia</taxon>
        <taxon>Flavobacteriales</taxon>
        <taxon>Flavobacteriaceae</taxon>
        <taxon>Paenimyroides</taxon>
    </lineage>
</organism>
<dbReference type="Pfam" id="PF19081">
    <property type="entry name" value="Ig_7"/>
    <property type="match status" value="3"/>
</dbReference>
<dbReference type="Pfam" id="PF18962">
    <property type="entry name" value="Por_Secre_tail"/>
    <property type="match status" value="1"/>
</dbReference>
<dbReference type="RefSeq" id="WP_290361922.1">
    <property type="nucleotide sequence ID" value="NZ_JAUFQU010000001.1"/>
</dbReference>
<gene>
    <name evidence="3" type="ORF">QW060_01370</name>
    <name evidence="4" type="ORF">QW060_19640</name>
</gene>
<dbReference type="NCBIfam" id="TIGR04183">
    <property type="entry name" value="Por_Secre_tail"/>
    <property type="match status" value="1"/>
</dbReference>
<name>A0ABT8D1Z4_9FLAO</name>
<proteinExistence type="predicted"/>
<sequence>MKKIYLLLLLLLMSFWRMDAQVGYGFSHEIGLFQENSASATTLTSVHADSAISDAVSLGFTFNYEGVNYTQFKMSSNGFISFNMGASTLTTNSFVEANLTSRPIIAPLWDDLDGRATGGSRASYELTGTVPNRVMTIEWKNWEWFYDSTNPVISFQIKLYETTNVIEFIYRQESGNVTSSASASIGIGGATVANGYLNVTSVTAPAVSSTSHVTNISAKPANNQVFRFTPPPPCNGMPVGGTVNVQSQMICPGSTPAIINVTGYTPVATASNITYQWEESDDNGVADEWANAVGGSGATTTSYTPPAFGGNTKYYRLKVTCTATNQSAYSDVSVVNNMTLPATAAHTITFTEVTPTTMKINWTNGNGNRRYVVINTTNTFTDPVSGTGPAISGVNTSYSGAGQQIVYDGTGSAVTVTNLVCNTTYYVRVYEYNRCGTTAPFTYYYNITNSTTNPASQLSNYPVVSMPQSVNFTGFTGSNLTTVFPNWREGSGADKPVGTTSLWAESTILGVPTAKINLYNNNRKEWIVSNKITVNAASRINFKAAITKYNLGTAHEDGMQGTDDKVQVMISVDGCGDNWSPLFTFNAANTSSLVNVLTDYTVNIPVQYIGQDVMVAFFASDGPVDDLPDYDFHITNIVVENIPNCELPTNVVISGVTKNSAVITWEASSSSSLLGYTYEVRTTGAPGSGAQGLASSGTLNDILTYTATGLLPATTYNVYIRTQCQTTVFSEWTIMKTFTTLCDYPDVLTTTPGTLCGIGTTVLSATTDATGTLRWYTSPTSRFPVFTGASFQTPEISETTSYYVAASAGTVNDNIYLGTATTASSDLGYSPFTYGWGGYKYQYTYKAEELIAAGLTAGPITSLALDVLTAGANRNDFTIYLGHTTQTAATTTHVSGTTLVYSNANQPVTAGSNQYIFATPFQWDGVSNVVVQFCWSNNNSGVSGQSTQIRYHVTPFNSLTATYADNKTAAQILATMSGSVDSSGNTATYANRANMVFNSTCISPRVEVLATVNPAPSLELSTAVLEICEGSDSTAVTIITGASEYDVYTWEPSTGISGDAQNGWIFNPSVSTVYTLTASQSTGTMCRIIKELQINVKELPEFQSLPEEINVCVGEIQELDGGVVLGEQELLNETFSNGTTLPANWQTQGGGVSVVNANTAGGTANELKITGSSFSNVIRRAYYGPIDTSGLQELTLQWRNFLNHYSGNYNYSVKVQTSSDGTTWNNTSWVTNPVTATQAAGIVSTVINTADVGSSTFYVSFTVEGVDFGMHNWNIDDVLLTADQEYQLEWSPSDNLYEDAEATVPYSGTIPLAKVYYKANTVEVPTQYTLTITNPANCSVENTVEITTLEKPVIDPVTNPISFCDATNVEDITINTNNEDNIIKWYASLASTTELTQISQSGTYYVEAVGIACNSERVAVQITIVDAQLPTVIETQYFCDAGTVADLSATVGTGFTIRWYDAVASTTPLSETTDLVNGVVYYAATYHADSGCESPRIPVTAVITPTPSAIPAQAISLCQSTQFGGLQLSAMPNATLKWYVSMTATQPISSSLIVTTGTYYVSQIINSCESVRSQIQIAVYAGLERPAANTHNICGSGTVADLTATGAVAGAVYNWYNSATSTTPLALTAALTSGVYYVSQSIEGCESPRRSVTVKIINQTAPVVNAFVLCGSGTVADLYLPTATYVTYRWYATATSTVELAQNVALTTGTYYVARVEHGCVSQRTAVTVTIADLPSSPTGETSQNFTVNTIGEATIADLVMDQTNIVWYITEADAKNGNNALPAEAPLVSGQTYYAVIIGTNGCPSLPTAVTVVITLGMDDFDKTNLVFYPNPTSDILNIRYKNNIDQLVVYNLLGQKVMMQRFDNNEIQLDMSALASGNYLIELHSDNQIQIIKVVRK</sequence>
<dbReference type="InterPro" id="IPR044023">
    <property type="entry name" value="Ig_7"/>
</dbReference>
<dbReference type="Gene3D" id="2.60.40.10">
    <property type="entry name" value="Immunoglobulins"/>
    <property type="match status" value="2"/>
</dbReference>
<reference evidence="4" key="1">
    <citation type="journal article" date="2014" name="Int. J. Syst. Evol. Microbiol.">
        <title>Complete genome of a new Firmicutes species belonging to the dominant human colonic microbiota ('Ruminococcus bicirculans') reveals two chromosomes and a selective capacity to utilize plant glucans.</title>
        <authorList>
            <consortium name="NISC Comparative Sequencing Program"/>
            <person name="Wegmann U."/>
            <person name="Louis P."/>
            <person name="Goesmann A."/>
            <person name="Henrissat B."/>
            <person name="Duncan S.H."/>
            <person name="Flint H.J."/>
        </authorList>
    </citation>
    <scope>NUCLEOTIDE SEQUENCE</scope>
    <source>
        <strain evidence="4">CECT 7184</strain>
    </source>
</reference>
<evidence type="ECO:0000313" key="4">
    <source>
        <dbReference type="EMBL" id="MDN3709239.1"/>
    </source>
</evidence>
<feature type="domain" description="Fibronectin type-III" evidence="2">
    <location>
        <begin position="344"/>
        <end position="455"/>
    </location>
</feature>
<evidence type="ECO:0000313" key="5">
    <source>
        <dbReference type="Proteomes" id="UP001242368"/>
    </source>
</evidence>
<dbReference type="InterPro" id="IPR003961">
    <property type="entry name" value="FN3_dom"/>
</dbReference>
<dbReference type="InterPro" id="IPR026444">
    <property type="entry name" value="Secre_tail"/>
</dbReference>
<feature type="domain" description="Fibronectin type-III" evidence="2">
    <location>
        <begin position="647"/>
        <end position="743"/>
    </location>
</feature>
<evidence type="ECO:0000313" key="3">
    <source>
        <dbReference type="EMBL" id="MDN3705772.1"/>
    </source>
</evidence>
<dbReference type="InterPro" id="IPR036116">
    <property type="entry name" value="FN3_sf"/>
</dbReference>
<dbReference type="EMBL" id="JAUFQU010000001">
    <property type="protein sequence ID" value="MDN3705772.1"/>
    <property type="molecule type" value="Genomic_DNA"/>
</dbReference>
<reference evidence="4" key="3">
    <citation type="submission" date="2023-06" db="EMBL/GenBank/DDBJ databases">
        <authorList>
            <person name="Lucena T."/>
            <person name="Sun Q."/>
        </authorList>
    </citation>
    <scope>NUCLEOTIDE SEQUENCE</scope>
    <source>
        <strain evidence="4">CECT 7184</strain>
    </source>
</reference>
<keyword evidence="5" id="KW-1185">Reference proteome</keyword>
<reference evidence="5" key="2">
    <citation type="journal article" date="2019" name="Int. J. Syst. Evol. Microbiol.">
        <title>The Global Catalogue of Microorganisms (GCM) 10K type strain sequencing project: providing services to taxonomists for standard genome sequencing and annotation.</title>
        <authorList>
            <consortium name="The Broad Institute Genomics Platform"/>
            <consortium name="The Broad Institute Genome Sequencing Center for Infectious Disease"/>
            <person name="Wu L."/>
            <person name="Ma J."/>
        </authorList>
    </citation>
    <scope>NUCLEOTIDE SEQUENCE [LARGE SCALE GENOMIC DNA]</scope>
    <source>
        <strain evidence="5">CECT 7184</strain>
    </source>
</reference>
<evidence type="ECO:0000256" key="1">
    <source>
        <dbReference type="ARBA" id="ARBA00022729"/>
    </source>
</evidence>
<dbReference type="InterPro" id="IPR013783">
    <property type="entry name" value="Ig-like_fold"/>
</dbReference>
<dbReference type="Pfam" id="PF00041">
    <property type="entry name" value="fn3"/>
    <property type="match status" value="1"/>
</dbReference>
<dbReference type="SUPFAM" id="SSF49265">
    <property type="entry name" value="Fibronectin type III"/>
    <property type="match status" value="2"/>
</dbReference>
<dbReference type="PROSITE" id="PS50853">
    <property type="entry name" value="FN3"/>
    <property type="match status" value="2"/>
</dbReference>
<dbReference type="Proteomes" id="UP001242368">
    <property type="component" value="Unassembled WGS sequence"/>
</dbReference>
<protein>
    <submittedName>
        <fullName evidence="4">T9SS type A sorting domain-containing protein</fullName>
    </submittedName>
</protein>
<accession>A0ABT8D1Z4</accession>